<proteinExistence type="predicted"/>
<protein>
    <submittedName>
        <fullName evidence="1">F-box/LRR-repeat protein</fullName>
    </submittedName>
</protein>
<organism evidence="1 2">
    <name type="scientific">Melia azedarach</name>
    <name type="common">Chinaberry tree</name>
    <dbReference type="NCBI Taxonomy" id="155640"/>
    <lineage>
        <taxon>Eukaryota</taxon>
        <taxon>Viridiplantae</taxon>
        <taxon>Streptophyta</taxon>
        <taxon>Embryophyta</taxon>
        <taxon>Tracheophyta</taxon>
        <taxon>Spermatophyta</taxon>
        <taxon>Magnoliopsida</taxon>
        <taxon>eudicotyledons</taxon>
        <taxon>Gunneridae</taxon>
        <taxon>Pentapetalae</taxon>
        <taxon>rosids</taxon>
        <taxon>malvids</taxon>
        <taxon>Sapindales</taxon>
        <taxon>Meliaceae</taxon>
        <taxon>Melia</taxon>
    </lineage>
</organism>
<gene>
    <name evidence="1" type="ORF">OWV82_020948</name>
</gene>
<dbReference type="Proteomes" id="UP001164539">
    <property type="component" value="Chromosome 11"/>
</dbReference>
<accession>A0ACC1X7K0</accession>
<name>A0ACC1X7K0_MELAZ</name>
<comment type="caution">
    <text evidence="1">The sequence shown here is derived from an EMBL/GenBank/DDBJ whole genome shotgun (WGS) entry which is preliminary data.</text>
</comment>
<sequence length="461" mass="53099">MNDHLTIDQKDRISQLPDEILHQTLSFLNTKSAVQTSILSSRWRHLWKFTSTIHFDSFPYRPLGMIDYTFVDRTLSRHRSPELQTFSIAATVRCDLYTNLVQKWIDFALARRVQVLILDFITSPLPDTVFDFPPSFYTNNPSLKQISLGTANLNPPLNFQGFSSLKSLRLRCCKLNYEIIHQLLLTCKVLESLTIDMCRTLKNVKIFGLRLKEFTFVRRPQQYTLVEVVDAPNLVSLKYFGSLGWISIRCNLPCLVEAQIFHDSDDNIDIGCVKTLLDEKLSHVQLLGVDYWFVRFLAKEYSTNGRHWTASKNMKNFCWFGPLNKELDLAYLLAFLADCPSLETLKIYSRDYDRGGITKTQYTYGLKNVFVRKPEDGKIDQLSSVGFLHQLRKVEFLYFSGYESEMEMIKCLLQNAVILDLLFLTYEEPNKSDGFALQKELSQGVIAGLPRASAHARIVCG</sequence>
<reference evidence="1 2" key="1">
    <citation type="journal article" date="2023" name="Science">
        <title>Complex scaffold remodeling in plant triterpene biosynthesis.</title>
        <authorList>
            <person name="De La Pena R."/>
            <person name="Hodgson H."/>
            <person name="Liu J.C."/>
            <person name="Stephenson M.J."/>
            <person name="Martin A.C."/>
            <person name="Owen C."/>
            <person name="Harkess A."/>
            <person name="Leebens-Mack J."/>
            <person name="Jimenez L.E."/>
            <person name="Osbourn A."/>
            <person name="Sattely E.S."/>
        </authorList>
    </citation>
    <scope>NUCLEOTIDE SEQUENCE [LARGE SCALE GENOMIC DNA]</scope>
    <source>
        <strain evidence="2">cv. JPN11</strain>
        <tissue evidence="1">Leaf</tissue>
    </source>
</reference>
<evidence type="ECO:0000313" key="1">
    <source>
        <dbReference type="EMBL" id="KAJ4707425.1"/>
    </source>
</evidence>
<keyword evidence="2" id="KW-1185">Reference proteome</keyword>
<evidence type="ECO:0000313" key="2">
    <source>
        <dbReference type="Proteomes" id="UP001164539"/>
    </source>
</evidence>
<dbReference type="EMBL" id="CM051404">
    <property type="protein sequence ID" value="KAJ4707425.1"/>
    <property type="molecule type" value="Genomic_DNA"/>
</dbReference>